<evidence type="ECO:0000256" key="2">
    <source>
        <dbReference type="ARBA" id="ARBA00023015"/>
    </source>
</evidence>
<dbReference type="InterPro" id="IPR005119">
    <property type="entry name" value="LysR_subst-bd"/>
</dbReference>
<dbReference type="AlphaFoldDB" id="A0A7D3YC62"/>
<dbReference type="KEGG" id="kpul:GXN76_07940"/>
<evidence type="ECO:0000256" key="3">
    <source>
        <dbReference type="ARBA" id="ARBA00023125"/>
    </source>
</evidence>
<comment type="similarity">
    <text evidence="1">Belongs to the LysR transcriptional regulatory family.</text>
</comment>
<evidence type="ECO:0000259" key="5">
    <source>
        <dbReference type="Pfam" id="PF03466"/>
    </source>
</evidence>
<dbReference type="EMBL" id="CP048104">
    <property type="protein sequence ID" value="QKG85961.1"/>
    <property type="molecule type" value="Genomic_DNA"/>
</dbReference>
<keyword evidence="4" id="KW-0804">Transcription</keyword>
<feature type="domain" description="LysR substrate-binding" evidence="5">
    <location>
        <begin position="2"/>
        <end position="101"/>
    </location>
</feature>
<evidence type="ECO:0000256" key="1">
    <source>
        <dbReference type="ARBA" id="ARBA00009437"/>
    </source>
</evidence>
<evidence type="ECO:0000313" key="6">
    <source>
        <dbReference type="EMBL" id="QKG85961.1"/>
    </source>
</evidence>
<gene>
    <name evidence="6" type="ORF">GXN76_07940</name>
</gene>
<keyword evidence="3" id="KW-0238">DNA-binding</keyword>
<dbReference type="PANTHER" id="PTHR30126:SF40">
    <property type="entry name" value="HTH-TYPE TRANSCRIPTIONAL REGULATOR GLTR"/>
    <property type="match status" value="1"/>
</dbReference>
<reference evidence="6 7" key="1">
    <citation type="submission" date="2020-01" db="EMBL/GenBank/DDBJ databases">
        <authorList>
            <person name="Gulvik C.A."/>
            <person name="Batra D.G."/>
        </authorList>
    </citation>
    <scope>NUCLEOTIDE SEQUENCE [LARGE SCALE GENOMIC DNA]</scope>
    <source>
        <strain evidence="6 7">W9323</strain>
    </source>
</reference>
<organism evidence="6 7">
    <name type="scientific">Kroppenstedtia pulmonis</name>
    <dbReference type="NCBI Taxonomy" id="1380685"/>
    <lineage>
        <taxon>Bacteria</taxon>
        <taxon>Bacillati</taxon>
        <taxon>Bacillota</taxon>
        <taxon>Bacilli</taxon>
        <taxon>Bacillales</taxon>
        <taxon>Thermoactinomycetaceae</taxon>
        <taxon>Kroppenstedtia</taxon>
    </lineage>
</organism>
<dbReference type="Proteomes" id="UP000503088">
    <property type="component" value="Chromosome"/>
</dbReference>
<keyword evidence="2" id="KW-0805">Transcription regulation</keyword>
<dbReference type="GO" id="GO:0000976">
    <property type="term" value="F:transcription cis-regulatory region binding"/>
    <property type="evidence" value="ECO:0007669"/>
    <property type="project" value="TreeGrafter"/>
</dbReference>
<evidence type="ECO:0000256" key="4">
    <source>
        <dbReference type="ARBA" id="ARBA00023163"/>
    </source>
</evidence>
<dbReference type="PANTHER" id="PTHR30126">
    <property type="entry name" value="HTH-TYPE TRANSCRIPTIONAL REGULATOR"/>
    <property type="match status" value="1"/>
</dbReference>
<name>A0A7D3YC62_9BACL</name>
<dbReference type="Gene3D" id="3.40.190.290">
    <property type="match status" value="1"/>
</dbReference>
<dbReference type="GO" id="GO:0006355">
    <property type="term" value="P:regulation of DNA-templated transcription"/>
    <property type="evidence" value="ECO:0007669"/>
    <property type="project" value="TreeGrafter"/>
</dbReference>
<dbReference type="Pfam" id="PF03466">
    <property type="entry name" value="LysR_substrate"/>
    <property type="match status" value="1"/>
</dbReference>
<sequence length="115" mass="13196">MIIFNTGCYYRLKLEKWLTAEGIRPIKRMEFSTLDGMFGCVKAGLGVALVSRSIAEEYSHEEIRIHSVLVDNSRATTVFIQRNDIQQTPALRSFIERTKKRADSCNSHHSWTQSC</sequence>
<accession>A0A7D3YC62</accession>
<dbReference type="SUPFAM" id="SSF53850">
    <property type="entry name" value="Periplasmic binding protein-like II"/>
    <property type="match status" value="1"/>
</dbReference>
<proteinExistence type="inferred from homology"/>
<protein>
    <recommendedName>
        <fullName evidence="5">LysR substrate-binding domain-containing protein</fullName>
    </recommendedName>
</protein>
<keyword evidence="7" id="KW-1185">Reference proteome</keyword>
<evidence type="ECO:0000313" key="7">
    <source>
        <dbReference type="Proteomes" id="UP000503088"/>
    </source>
</evidence>